<evidence type="ECO:0000313" key="2">
    <source>
        <dbReference type="Proteomes" id="UP000469949"/>
    </source>
</evidence>
<dbReference type="Proteomes" id="UP000469949">
    <property type="component" value="Unassembled WGS sequence"/>
</dbReference>
<dbReference type="AlphaFoldDB" id="A0A833J2U7"/>
<sequence>MEPPESPIGKADLRATLRRVSRDLRRETPPAPADVAKLEAAARQIRDGGGRPTVAALIDAALASARRLGLVADGPLH</sequence>
<organism evidence="1 2">
    <name type="scientific">Methylorubrum populi</name>
    <dbReference type="NCBI Taxonomy" id="223967"/>
    <lineage>
        <taxon>Bacteria</taxon>
        <taxon>Pseudomonadati</taxon>
        <taxon>Pseudomonadota</taxon>
        <taxon>Alphaproteobacteria</taxon>
        <taxon>Hyphomicrobiales</taxon>
        <taxon>Methylobacteriaceae</taxon>
        <taxon>Methylorubrum</taxon>
    </lineage>
</organism>
<name>A0A833J2U7_9HYPH</name>
<evidence type="ECO:0000313" key="1">
    <source>
        <dbReference type="EMBL" id="KAB7783668.1"/>
    </source>
</evidence>
<comment type="caution">
    <text evidence="1">The sequence shown here is derived from an EMBL/GenBank/DDBJ whole genome shotgun (WGS) entry which is preliminary data.</text>
</comment>
<protein>
    <submittedName>
        <fullName evidence="1">Uncharacterized protein</fullName>
    </submittedName>
</protein>
<proteinExistence type="predicted"/>
<gene>
    <name evidence="1" type="ORF">F8B43_3591</name>
</gene>
<accession>A0A833J2U7</accession>
<dbReference type="EMBL" id="WEKV01000014">
    <property type="protein sequence ID" value="KAB7783668.1"/>
    <property type="molecule type" value="Genomic_DNA"/>
</dbReference>
<reference evidence="1 2" key="1">
    <citation type="submission" date="2019-10" db="EMBL/GenBank/DDBJ databases">
        <title>Draft Genome Sequence of the Caffeine Degrading Methylotroph Methylorubrum populi PINKEL.</title>
        <authorList>
            <person name="Dawson S.C."/>
            <person name="Zhang X."/>
            <person name="Wright M.E."/>
            <person name="Sharma G."/>
            <person name="Langner J.T."/>
            <person name="Ditty J.L."/>
            <person name="Subuyuj G.A."/>
        </authorList>
    </citation>
    <scope>NUCLEOTIDE SEQUENCE [LARGE SCALE GENOMIC DNA]</scope>
    <source>
        <strain evidence="1 2">Pinkel</strain>
    </source>
</reference>